<dbReference type="HOGENOM" id="CLU_050671_0_0_9"/>
<organism evidence="1 2">
    <name type="scientific">Clostridium kluyveri (strain ATCC 8527 / DSM 555 / NBRC 12016 / NCIMB 10680 / K1)</name>
    <dbReference type="NCBI Taxonomy" id="431943"/>
    <lineage>
        <taxon>Bacteria</taxon>
        <taxon>Bacillati</taxon>
        <taxon>Bacillota</taxon>
        <taxon>Clostridia</taxon>
        <taxon>Eubacteriales</taxon>
        <taxon>Clostridiaceae</taxon>
        <taxon>Clostridium</taxon>
    </lineage>
</organism>
<keyword evidence="2" id="KW-1185">Reference proteome</keyword>
<dbReference type="AlphaFoldDB" id="A5MZ79"/>
<proteinExistence type="predicted"/>
<dbReference type="InterPro" id="IPR009343">
    <property type="entry name" value="DUF1002"/>
</dbReference>
<name>A5MZ79_CLOK5</name>
<accession>A5MZ79</accession>
<protein>
    <recommendedName>
        <fullName evidence="3">DUF1002 domain-containing protein</fullName>
    </recommendedName>
</protein>
<dbReference type="eggNOG" id="COG4086">
    <property type="taxonomic scope" value="Bacteria"/>
</dbReference>
<gene>
    <name evidence="1" type="ordered locus">CKL_2163</name>
</gene>
<evidence type="ECO:0008006" key="3">
    <source>
        <dbReference type="Google" id="ProtNLM"/>
    </source>
</evidence>
<reference evidence="1 2" key="1">
    <citation type="journal article" date="2008" name="Proc. Natl. Acad. Sci. U.S.A.">
        <title>The genome of Clostridium kluyveri, a strict anaerobe with unique metabolic features.</title>
        <authorList>
            <person name="Seedorf H."/>
            <person name="Fricke W.F."/>
            <person name="Veith B."/>
            <person name="Brueggemann H."/>
            <person name="Liesegang H."/>
            <person name="Strittmatter A."/>
            <person name="Miethke M."/>
            <person name="Buckel W."/>
            <person name="Hinderberger J."/>
            <person name="Li F."/>
            <person name="Hagemeier C."/>
            <person name="Thauer R.K."/>
            <person name="Gottschalk G."/>
        </authorList>
    </citation>
    <scope>NUCLEOTIDE SEQUENCE [LARGE SCALE GENOMIC DNA]</scope>
    <source>
        <strain evidence="2">ATCC 8527 / DSM 555 / NCIMB 10680</strain>
    </source>
</reference>
<evidence type="ECO:0000313" key="2">
    <source>
        <dbReference type="Proteomes" id="UP000002411"/>
    </source>
</evidence>
<dbReference type="RefSeq" id="WP_012102502.1">
    <property type="nucleotide sequence ID" value="NC_009706.1"/>
</dbReference>
<sequence length="289" mass="31268">MKCKIFTNKLLILFMVLSVVLVGGVNKVQADAYKVVTLGGNLTEQQKNDMLEYFKVNKQEVNVIEVNIDEEKKYLGDVASSEQIGTKSISCAYVEPTSSGGLQVSTNNIYWVSSSMIKNALITAGIKNANVKASAPFNVSGTAALTGILKGFENSTAGNKIDEETKKVANDELVTTGNLGDKIGKDEAAGLINEIKTEVVKENPKTEGEIKNIVQNVVNNYNFNLSSEDVDKIVSLMSKINGLNLNFSDLKDQLNSVASQLKGSISSEEAKGFFAKIIEAIKNFFSGLF</sequence>
<dbReference type="Pfam" id="PF06207">
    <property type="entry name" value="DUF1002"/>
    <property type="match status" value="1"/>
</dbReference>
<dbReference type="KEGG" id="ckl:CKL_2163"/>
<evidence type="ECO:0000313" key="1">
    <source>
        <dbReference type="EMBL" id="EDK34175.1"/>
    </source>
</evidence>
<dbReference type="EMBL" id="CP000673">
    <property type="protein sequence ID" value="EDK34175.1"/>
    <property type="molecule type" value="Genomic_DNA"/>
</dbReference>
<dbReference type="Proteomes" id="UP000002411">
    <property type="component" value="Chromosome"/>
</dbReference>
<dbReference type="STRING" id="431943.CKL_2163"/>